<organism evidence="1 2">
    <name type="scientific">Gluconacetobacter liquefaciens</name>
    <name type="common">Acetobacter liquefaciens</name>
    <dbReference type="NCBI Taxonomy" id="89584"/>
    <lineage>
        <taxon>Bacteria</taxon>
        <taxon>Pseudomonadati</taxon>
        <taxon>Pseudomonadota</taxon>
        <taxon>Alphaproteobacteria</taxon>
        <taxon>Acetobacterales</taxon>
        <taxon>Acetobacteraceae</taxon>
        <taxon>Gluconacetobacter</taxon>
    </lineage>
</organism>
<evidence type="ECO:0000313" key="1">
    <source>
        <dbReference type="EMBL" id="MBB2185961.1"/>
    </source>
</evidence>
<gene>
    <name evidence="1" type="ORF">HLH32_06115</name>
</gene>
<dbReference type="Proteomes" id="UP000562982">
    <property type="component" value="Unassembled WGS sequence"/>
</dbReference>
<name>A0A7W4JJK4_GLULI</name>
<accession>A0A7W4JJK4</accession>
<protein>
    <submittedName>
        <fullName evidence="1">Uncharacterized protein</fullName>
    </submittedName>
</protein>
<reference evidence="1 2" key="1">
    <citation type="submission" date="2020-04" db="EMBL/GenBank/DDBJ databases">
        <title>Description of novel Gluconacetobacter.</title>
        <authorList>
            <person name="Sombolestani A."/>
        </authorList>
    </citation>
    <scope>NUCLEOTIDE SEQUENCE [LARGE SCALE GENOMIC DNA]</scope>
    <source>
        <strain evidence="1 2">LMG 1382</strain>
    </source>
</reference>
<comment type="caution">
    <text evidence="1">The sequence shown here is derived from an EMBL/GenBank/DDBJ whole genome shotgun (WGS) entry which is preliminary data.</text>
</comment>
<proteinExistence type="predicted"/>
<evidence type="ECO:0000313" key="2">
    <source>
        <dbReference type="Proteomes" id="UP000562982"/>
    </source>
</evidence>
<dbReference type="AlphaFoldDB" id="A0A7W4JJK4"/>
<sequence length="290" mass="32733">MLSNMDSTNVLGIDESRFFIHLPAFLDRSNGLSTAELLERSGIPIPSDAVMKDLGLDREQRLPLSDATRLTDFLLAWRWEILKVCRRNRRGLFRYMHRLGLGGGQRLALVGIDWHGATQNAFEQALRDFMPLNVMGYHFALADSQESRERRNTLRMKAFLDADTIGSGLMQAIAANHVAIEFLFCTEQKPVIGFSEDSKDYIIDPGRADTRLLSAQRAEIGLGIRQFASQTRHQCGQSSVAMAMPLLHFVADGRWANHPHLAQVKNFDAWITSSNCDRRLADYAVKPQPY</sequence>
<dbReference type="EMBL" id="JABEQI010000002">
    <property type="protein sequence ID" value="MBB2185961.1"/>
    <property type="molecule type" value="Genomic_DNA"/>
</dbReference>